<dbReference type="OMA" id="LWFRTHI"/>
<dbReference type="Gramene" id="EFJ12175">
    <property type="protein sequence ID" value="EFJ12175"/>
    <property type="gene ID" value="SELMODRAFT_425714"/>
</dbReference>
<dbReference type="PANTHER" id="PTHR22835:SF659">
    <property type="entry name" value="GDSL LIPASE_ACYLHYDROLASE, PUTATIVE (AFU_ORTHOLOGUE AFUA_2G00510)-RELATED"/>
    <property type="match status" value="1"/>
</dbReference>
<evidence type="ECO:0000313" key="4">
    <source>
        <dbReference type="Proteomes" id="UP000001514"/>
    </source>
</evidence>
<dbReference type="HOGENOM" id="CLU_015101_5_0_1"/>
<dbReference type="Pfam" id="PF00657">
    <property type="entry name" value="Lipase_GDSL"/>
    <property type="match status" value="1"/>
</dbReference>
<evidence type="ECO:0000313" key="3">
    <source>
        <dbReference type="EMBL" id="EFJ12175.1"/>
    </source>
</evidence>
<dbReference type="EMBL" id="GL377641">
    <property type="protein sequence ID" value="EFJ12175.1"/>
    <property type="molecule type" value="Genomic_DNA"/>
</dbReference>
<organism evidence="4">
    <name type="scientific">Selaginella moellendorffii</name>
    <name type="common">Spikemoss</name>
    <dbReference type="NCBI Taxonomy" id="88036"/>
    <lineage>
        <taxon>Eukaryota</taxon>
        <taxon>Viridiplantae</taxon>
        <taxon>Streptophyta</taxon>
        <taxon>Embryophyta</taxon>
        <taxon>Tracheophyta</taxon>
        <taxon>Lycopodiopsida</taxon>
        <taxon>Selaginellales</taxon>
        <taxon>Selaginellaceae</taxon>
        <taxon>Selaginella</taxon>
    </lineage>
</organism>
<gene>
    <name evidence="3" type="ORF">SELMODRAFT_425714</name>
</gene>
<dbReference type="GO" id="GO:0016788">
    <property type="term" value="F:hydrolase activity, acting on ester bonds"/>
    <property type="evidence" value="ECO:0007669"/>
    <property type="project" value="InterPro"/>
</dbReference>
<reference evidence="3 4" key="1">
    <citation type="journal article" date="2011" name="Science">
        <title>The Selaginella genome identifies genetic changes associated with the evolution of vascular plants.</title>
        <authorList>
            <person name="Banks J.A."/>
            <person name="Nishiyama T."/>
            <person name="Hasebe M."/>
            <person name="Bowman J.L."/>
            <person name="Gribskov M."/>
            <person name="dePamphilis C."/>
            <person name="Albert V.A."/>
            <person name="Aono N."/>
            <person name="Aoyama T."/>
            <person name="Ambrose B.A."/>
            <person name="Ashton N.W."/>
            <person name="Axtell M.J."/>
            <person name="Barker E."/>
            <person name="Barker M.S."/>
            <person name="Bennetzen J.L."/>
            <person name="Bonawitz N.D."/>
            <person name="Chapple C."/>
            <person name="Cheng C."/>
            <person name="Correa L.G."/>
            <person name="Dacre M."/>
            <person name="DeBarry J."/>
            <person name="Dreyer I."/>
            <person name="Elias M."/>
            <person name="Engstrom E.M."/>
            <person name="Estelle M."/>
            <person name="Feng L."/>
            <person name="Finet C."/>
            <person name="Floyd S.K."/>
            <person name="Frommer W.B."/>
            <person name="Fujita T."/>
            <person name="Gramzow L."/>
            <person name="Gutensohn M."/>
            <person name="Harholt J."/>
            <person name="Hattori M."/>
            <person name="Heyl A."/>
            <person name="Hirai T."/>
            <person name="Hiwatashi Y."/>
            <person name="Ishikawa M."/>
            <person name="Iwata M."/>
            <person name="Karol K.G."/>
            <person name="Koehler B."/>
            <person name="Kolukisaoglu U."/>
            <person name="Kubo M."/>
            <person name="Kurata T."/>
            <person name="Lalonde S."/>
            <person name="Li K."/>
            <person name="Li Y."/>
            <person name="Litt A."/>
            <person name="Lyons E."/>
            <person name="Manning G."/>
            <person name="Maruyama T."/>
            <person name="Michael T.P."/>
            <person name="Mikami K."/>
            <person name="Miyazaki S."/>
            <person name="Morinaga S."/>
            <person name="Murata T."/>
            <person name="Mueller-Roeber B."/>
            <person name="Nelson D.R."/>
            <person name="Obara M."/>
            <person name="Oguri Y."/>
            <person name="Olmstead R.G."/>
            <person name="Onodera N."/>
            <person name="Petersen B.L."/>
            <person name="Pils B."/>
            <person name="Prigge M."/>
            <person name="Rensing S.A."/>
            <person name="Riano-Pachon D.M."/>
            <person name="Roberts A.W."/>
            <person name="Sato Y."/>
            <person name="Scheller H.V."/>
            <person name="Schulz B."/>
            <person name="Schulz C."/>
            <person name="Shakirov E.V."/>
            <person name="Shibagaki N."/>
            <person name="Shinohara N."/>
            <person name="Shippen D.E."/>
            <person name="Soerensen I."/>
            <person name="Sotooka R."/>
            <person name="Sugimoto N."/>
            <person name="Sugita M."/>
            <person name="Sumikawa N."/>
            <person name="Tanurdzic M."/>
            <person name="Theissen G."/>
            <person name="Ulvskov P."/>
            <person name="Wakazuki S."/>
            <person name="Weng J.K."/>
            <person name="Willats W.W."/>
            <person name="Wipf D."/>
            <person name="Wolf P.G."/>
            <person name="Yang L."/>
            <person name="Zimmer A.D."/>
            <person name="Zhu Q."/>
            <person name="Mitros T."/>
            <person name="Hellsten U."/>
            <person name="Loque D."/>
            <person name="Otillar R."/>
            <person name="Salamov A."/>
            <person name="Schmutz J."/>
            <person name="Shapiro H."/>
            <person name="Lindquist E."/>
            <person name="Lucas S."/>
            <person name="Rokhsar D."/>
            <person name="Grigoriev I.V."/>
        </authorList>
    </citation>
    <scope>NUCLEOTIDE SEQUENCE [LARGE SCALE GENOMIC DNA]</scope>
</reference>
<dbReference type="PANTHER" id="PTHR22835">
    <property type="entry name" value="ZINC FINGER FYVE DOMAIN CONTAINING PROTEIN"/>
    <property type="match status" value="1"/>
</dbReference>
<dbReference type="Gene3D" id="3.40.50.1110">
    <property type="entry name" value="SGNH hydrolase"/>
    <property type="match status" value="1"/>
</dbReference>
<feature type="signal peptide" evidence="2">
    <location>
        <begin position="1"/>
        <end position="23"/>
    </location>
</feature>
<dbReference type="Proteomes" id="UP000001514">
    <property type="component" value="Unassembled WGS sequence"/>
</dbReference>
<dbReference type="InterPro" id="IPR001087">
    <property type="entry name" value="GDSL"/>
</dbReference>
<dbReference type="InterPro" id="IPR036514">
    <property type="entry name" value="SGNH_hydro_sf"/>
</dbReference>
<dbReference type="eggNOG" id="ENOG502QSMM">
    <property type="taxonomic scope" value="Eukaryota"/>
</dbReference>
<keyword evidence="4" id="KW-1185">Reference proteome</keyword>
<dbReference type="SUPFAM" id="SSF52266">
    <property type="entry name" value="SGNH hydrolase"/>
    <property type="match status" value="1"/>
</dbReference>
<proteinExistence type="inferred from homology"/>
<keyword evidence="2" id="KW-0732">Signal</keyword>
<dbReference type="FunCoup" id="D8SU17">
    <property type="interactions" value="169"/>
</dbReference>
<name>D8SU17_SELML</name>
<evidence type="ECO:0000256" key="2">
    <source>
        <dbReference type="SAM" id="SignalP"/>
    </source>
</evidence>
<dbReference type="InParanoid" id="D8SU17"/>
<sequence>MASSATFLTILAVLAIALVSVEASRKAKPGTLCPTALFTFSDSLSDSGNRYREGMGSGDTLSALAGRDPYGVTYGRPTGRYSDGLLIPDLLISNLRLENLAIASLSYNGSEFVSLNFGYAGATVIPVQGNQPPYLVHASPELPASPEEHHRAIGGDDINFGLAQGGNYVVQVVVPAVVKGLADAIATLYSAGARNVLLFNMPRADCAPTYLQAFGEYQPGTYHLDKDGCIVEVGELVSVFNSAMQTMAGELRQNYTGLNVYYFDWNAANTEVIENMDTYGFTTNLKSCCGGGGQYNCNGGGLCGCGTANVSYTVCKDPDEYTTFDGVHYTGHFYRIMTDFILAGQYISPNVTLQKGCKVIPEEPAGPL</sequence>
<comment type="similarity">
    <text evidence="1">Belongs to the 'GDSL' lipolytic enzyme family.</text>
</comment>
<dbReference type="STRING" id="88036.D8SU17"/>
<accession>D8SU17</accession>
<evidence type="ECO:0000256" key="1">
    <source>
        <dbReference type="ARBA" id="ARBA00008668"/>
    </source>
</evidence>
<dbReference type="KEGG" id="smo:SELMODRAFT_425714"/>
<dbReference type="AlphaFoldDB" id="D8SU17"/>
<feature type="chain" id="PRO_5003123030" evidence="2">
    <location>
        <begin position="24"/>
        <end position="368"/>
    </location>
</feature>
<protein>
    <submittedName>
        <fullName evidence="3">Uncharacterized protein</fullName>
    </submittedName>
</protein>